<dbReference type="InterPro" id="IPR028082">
    <property type="entry name" value="Peripla_BP_I"/>
</dbReference>
<dbReference type="Proteomes" id="UP000197208">
    <property type="component" value="Unassembled WGS sequence"/>
</dbReference>
<dbReference type="GO" id="GO:0003700">
    <property type="term" value="F:DNA-binding transcription factor activity"/>
    <property type="evidence" value="ECO:0007669"/>
    <property type="project" value="TreeGrafter"/>
</dbReference>
<dbReference type="InterPro" id="IPR000843">
    <property type="entry name" value="HTH_LacI"/>
</dbReference>
<proteinExistence type="predicted"/>
<dbReference type="RefSeq" id="WP_088249418.1">
    <property type="nucleotide sequence ID" value="NZ_NHMK01000022.1"/>
</dbReference>
<comment type="caution">
    <text evidence="5">The sequence shown here is derived from an EMBL/GenBank/DDBJ whole genome shotgun (WGS) entry which is preliminary data.</text>
</comment>
<dbReference type="AlphaFoldDB" id="A0A246BHP3"/>
<dbReference type="PANTHER" id="PTHR30146:SF109">
    <property type="entry name" value="HTH-TYPE TRANSCRIPTIONAL REGULATOR GALS"/>
    <property type="match status" value="1"/>
</dbReference>
<keyword evidence="6" id="KW-1185">Reference proteome</keyword>
<dbReference type="Gene3D" id="3.40.50.2300">
    <property type="match status" value="2"/>
</dbReference>
<dbReference type="GO" id="GO:0000976">
    <property type="term" value="F:transcription cis-regulatory region binding"/>
    <property type="evidence" value="ECO:0007669"/>
    <property type="project" value="TreeGrafter"/>
</dbReference>
<keyword evidence="1" id="KW-0805">Transcription regulation</keyword>
<dbReference type="SUPFAM" id="SSF47413">
    <property type="entry name" value="lambda repressor-like DNA-binding domains"/>
    <property type="match status" value="1"/>
</dbReference>
<organism evidence="5 6">
    <name type="scientific">Deinococcus indicus</name>
    <dbReference type="NCBI Taxonomy" id="223556"/>
    <lineage>
        <taxon>Bacteria</taxon>
        <taxon>Thermotogati</taxon>
        <taxon>Deinococcota</taxon>
        <taxon>Deinococci</taxon>
        <taxon>Deinococcales</taxon>
        <taxon>Deinococcaceae</taxon>
        <taxon>Deinococcus</taxon>
    </lineage>
</organism>
<dbReference type="Gene3D" id="1.10.260.40">
    <property type="entry name" value="lambda repressor-like DNA-binding domains"/>
    <property type="match status" value="1"/>
</dbReference>
<dbReference type="OrthoDB" id="62169at2"/>
<dbReference type="PANTHER" id="PTHR30146">
    <property type="entry name" value="LACI-RELATED TRANSCRIPTIONAL REPRESSOR"/>
    <property type="match status" value="1"/>
</dbReference>
<keyword evidence="2" id="KW-0238">DNA-binding</keyword>
<dbReference type="EMBL" id="NHMK01000022">
    <property type="protein sequence ID" value="OWL94787.1"/>
    <property type="molecule type" value="Genomic_DNA"/>
</dbReference>
<accession>A0A246BHP3</accession>
<sequence>MKKSLSNRDVERIALNANLSTEQVRAALAMRNDVVEELHARVADSAQQLNYSITLRDRVAMAAGTSIATVNRAYRPDARHLVRPEVLRAIEREAARLGYQPDPVAQSRRSSQGSVVAICPDIRHLASAYHMSLIRNLSEAVSARGLTPVIAPIPAEWQLPDIAQSSVTGLVILWEGPRTDQQVAALRAANREAVLIGYHEQLPSVAPDWVEAYEQLTHRALAQSYTRLHLGYFAENCWPAGARLEGVARALSGHRCPEIRLWISPTLDVQQTAQQLHRRGLPGAAQLLTHLHTTRDALERRPPLEQREVVQELYQTLIGSGPHVRVALLGHSDAVLRALMALCAQSPHPLRIGQNVGLAGHDNLDLLGEPGQRLTTIDYSLPAMADQVLSYSGSFRRVQAQVIIGESL</sequence>
<dbReference type="SUPFAM" id="SSF53822">
    <property type="entry name" value="Periplasmic binding protein-like I"/>
    <property type="match status" value="1"/>
</dbReference>
<reference evidence="5 6" key="1">
    <citation type="submission" date="2017-05" db="EMBL/GenBank/DDBJ databases">
        <title>De novo genome assembly of Deniococcus indicus strain DR1.</title>
        <authorList>
            <person name="Chauhan D."/>
            <person name="Yennamalli R.M."/>
            <person name="Priyadarshini R."/>
        </authorList>
    </citation>
    <scope>NUCLEOTIDE SEQUENCE [LARGE SCALE GENOMIC DNA]</scope>
    <source>
        <strain evidence="5 6">DR1</strain>
    </source>
</reference>
<evidence type="ECO:0000313" key="6">
    <source>
        <dbReference type="Proteomes" id="UP000197208"/>
    </source>
</evidence>
<protein>
    <recommendedName>
        <fullName evidence="4">HTH lacI-type domain-containing protein</fullName>
    </recommendedName>
</protein>
<dbReference type="SMART" id="SM00354">
    <property type="entry name" value="HTH_LACI"/>
    <property type="match status" value="1"/>
</dbReference>
<feature type="domain" description="HTH lacI-type" evidence="4">
    <location>
        <begin position="59"/>
        <end position="110"/>
    </location>
</feature>
<evidence type="ECO:0000256" key="1">
    <source>
        <dbReference type="ARBA" id="ARBA00023015"/>
    </source>
</evidence>
<evidence type="ECO:0000313" key="5">
    <source>
        <dbReference type="EMBL" id="OWL94787.1"/>
    </source>
</evidence>
<gene>
    <name evidence="5" type="ORF">CBQ26_14825</name>
</gene>
<evidence type="ECO:0000256" key="2">
    <source>
        <dbReference type="ARBA" id="ARBA00023125"/>
    </source>
</evidence>
<name>A0A246BHP3_9DEIO</name>
<evidence type="ECO:0000256" key="3">
    <source>
        <dbReference type="ARBA" id="ARBA00023163"/>
    </source>
</evidence>
<dbReference type="InterPro" id="IPR010982">
    <property type="entry name" value="Lambda_DNA-bd_dom_sf"/>
</dbReference>
<keyword evidence="3" id="KW-0804">Transcription</keyword>
<evidence type="ECO:0000259" key="4">
    <source>
        <dbReference type="PROSITE" id="PS50932"/>
    </source>
</evidence>
<dbReference type="PROSITE" id="PS50932">
    <property type="entry name" value="HTH_LACI_2"/>
    <property type="match status" value="1"/>
</dbReference>